<evidence type="ECO:0000256" key="2">
    <source>
        <dbReference type="SAM" id="MobiDB-lite"/>
    </source>
</evidence>
<dbReference type="Gene3D" id="1.10.8.1310">
    <property type="match status" value="1"/>
</dbReference>
<comment type="caution">
    <text evidence="4">The sequence shown here is derived from an EMBL/GenBank/DDBJ whole genome shotgun (WGS) entry which is preliminary data.</text>
</comment>
<proteinExistence type="predicted"/>
<evidence type="ECO:0000256" key="1">
    <source>
        <dbReference type="ARBA" id="ARBA00022468"/>
    </source>
</evidence>
<keyword evidence="3" id="KW-0472">Membrane</keyword>
<dbReference type="AlphaFoldDB" id="A0AA38IGB4"/>
<evidence type="ECO:0000313" key="5">
    <source>
        <dbReference type="Proteomes" id="UP001168821"/>
    </source>
</evidence>
<reference evidence="4" key="1">
    <citation type="journal article" date="2023" name="G3 (Bethesda)">
        <title>Whole genome assemblies of Zophobas morio and Tenebrio molitor.</title>
        <authorList>
            <person name="Kaur S."/>
            <person name="Stinson S.A."/>
            <person name="diCenzo G.C."/>
        </authorList>
    </citation>
    <scope>NUCLEOTIDE SEQUENCE</scope>
    <source>
        <strain evidence="4">QUZm001</strain>
    </source>
</reference>
<keyword evidence="3" id="KW-0812">Transmembrane</keyword>
<dbReference type="InterPro" id="IPR045913">
    <property type="entry name" value="TBC20/Gyp8-like"/>
</dbReference>
<keyword evidence="5" id="KW-1185">Reference proteome</keyword>
<dbReference type="GO" id="GO:0006888">
    <property type="term" value="P:endoplasmic reticulum to Golgi vesicle-mediated transport"/>
    <property type="evidence" value="ECO:0007669"/>
    <property type="project" value="TreeGrafter"/>
</dbReference>
<keyword evidence="3" id="KW-1133">Transmembrane helix</keyword>
<protein>
    <recommendedName>
        <fullName evidence="6">Rab-GAP TBC domain-containing protein</fullName>
    </recommendedName>
</protein>
<feature type="region of interest" description="Disordered" evidence="2">
    <location>
        <begin position="1"/>
        <end position="45"/>
    </location>
</feature>
<evidence type="ECO:0000256" key="3">
    <source>
        <dbReference type="SAM" id="Phobius"/>
    </source>
</evidence>
<dbReference type="PANTHER" id="PTHR20913:SF7">
    <property type="entry name" value="RE60063P"/>
    <property type="match status" value="1"/>
</dbReference>
<dbReference type="GO" id="GO:0005096">
    <property type="term" value="F:GTPase activator activity"/>
    <property type="evidence" value="ECO:0007669"/>
    <property type="project" value="UniProtKB-KW"/>
</dbReference>
<evidence type="ECO:0008006" key="6">
    <source>
        <dbReference type="Google" id="ProtNLM"/>
    </source>
</evidence>
<dbReference type="PANTHER" id="PTHR20913">
    <property type="entry name" value="TBC1 DOMAIN FAMILY MEMBER 20/GTPASE"/>
    <property type="match status" value="1"/>
</dbReference>
<dbReference type="EMBL" id="JALNTZ010000004">
    <property type="protein sequence ID" value="KAJ3653591.1"/>
    <property type="molecule type" value="Genomic_DNA"/>
</dbReference>
<feature type="compositionally biased region" description="Acidic residues" evidence="2">
    <location>
        <begin position="1"/>
        <end position="12"/>
    </location>
</feature>
<keyword evidence="1" id="KW-0343">GTPase activation</keyword>
<accession>A0AA38IGB4</accession>
<evidence type="ECO:0000313" key="4">
    <source>
        <dbReference type="EMBL" id="KAJ3653591.1"/>
    </source>
</evidence>
<dbReference type="GO" id="GO:0005789">
    <property type="term" value="C:endoplasmic reticulum membrane"/>
    <property type="evidence" value="ECO:0007669"/>
    <property type="project" value="TreeGrafter"/>
</dbReference>
<name>A0AA38IGB4_9CUCU</name>
<sequence length="255" mass="29938">MECDTSSLDEETSSLLNNGSSGDFEKQSELNDFDENEDTRSELKFDRELETEAERTKRAKIEEALSNNNSGLKTWQQLAIDEFGLVGDDLRRKVWPLLLELDPDGVEKTPLWRSCPIIVSTSRWFWTEPVAEEVFRRAFHTSSVWRSGTNSLVIMMSRLRFWWWWGRRWGFSIMERLSTDHLRECMEPTMEKTSYHLTYICPLKLSSVDPKFNRVPSWLMFNYRSKYGLLFATATILLGYYAYLKTTNSKQTFLG</sequence>
<organism evidence="4 5">
    <name type="scientific">Zophobas morio</name>
    <dbReference type="NCBI Taxonomy" id="2755281"/>
    <lineage>
        <taxon>Eukaryota</taxon>
        <taxon>Metazoa</taxon>
        <taxon>Ecdysozoa</taxon>
        <taxon>Arthropoda</taxon>
        <taxon>Hexapoda</taxon>
        <taxon>Insecta</taxon>
        <taxon>Pterygota</taxon>
        <taxon>Neoptera</taxon>
        <taxon>Endopterygota</taxon>
        <taxon>Coleoptera</taxon>
        <taxon>Polyphaga</taxon>
        <taxon>Cucujiformia</taxon>
        <taxon>Tenebrionidae</taxon>
        <taxon>Zophobas</taxon>
    </lineage>
</organism>
<gene>
    <name evidence="4" type="ORF">Zmor_012833</name>
</gene>
<feature type="transmembrane region" description="Helical" evidence="3">
    <location>
        <begin position="227"/>
        <end position="244"/>
    </location>
</feature>
<dbReference type="Proteomes" id="UP001168821">
    <property type="component" value="Unassembled WGS sequence"/>
</dbReference>